<keyword evidence="7" id="KW-0391">Immunity</keyword>
<evidence type="ECO:0000259" key="10">
    <source>
        <dbReference type="PROSITE" id="PS51762"/>
    </source>
</evidence>
<dbReference type="GO" id="GO:0045087">
    <property type="term" value="P:innate immune response"/>
    <property type="evidence" value="ECO:0007669"/>
    <property type="project" value="UniProtKB-KW"/>
</dbReference>
<dbReference type="CDD" id="cd02179">
    <property type="entry name" value="GH16_beta_GRP"/>
    <property type="match status" value="1"/>
</dbReference>
<evidence type="ECO:0000256" key="3">
    <source>
        <dbReference type="ARBA" id="ARBA00011245"/>
    </source>
</evidence>
<dbReference type="Proteomes" id="UP000691718">
    <property type="component" value="Unassembled WGS sequence"/>
</dbReference>
<dbReference type="PANTHER" id="PTHR10963">
    <property type="entry name" value="GLYCOSYL HYDROLASE-RELATED"/>
    <property type="match status" value="1"/>
</dbReference>
<evidence type="ECO:0000256" key="8">
    <source>
        <dbReference type="ARBA" id="ARBA00023180"/>
    </source>
</evidence>
<dbReference type="AlphaFoldDB" id="A0A8S3W886"/>
<dbReference type="FunFam" id="2.60.120.200:FF:000235">
    <property type="entry name" value="Beta-1,3-glucan-binding protein"/>
    <property type="match status" value="1"/>
</dbReference>
<feature type="domain" description="CBM39" evidence="11">
    <location>
        <begin position="22"/>
        <end position="121"/>
    </location>
</feature>
<feature type="domain" description="GH16" evidence="10">
    <location>
        <begin position="153"/>
        <end position="489"/>
    </location>
</feature>
<name>A0A8S3W886_PARAO</name>
<dbReference type="InterPro" id="IPR000757">
    <property type="entry name" value="Beta-glucanase-like"/>
</dbReference>
<comment type="caution">
    <text evidence="12">The sequence shown here is derived from an EMBL/GenBank/DDBJ whole genome shotgun (WGS) entry which is preliminary data.</text>
</comment>
<gene>
    <name evidence="12" type="ORF">PAPOLLO_LOCUS3386</name>
</gene>
<keyword evidence="13" id="KW-1185">Reference proteome</keyword>
<evidence type="ECO:0000256" key="1">
    <source>
        <dbReference type="ARBA" id="ARBA00004613"/>
    </source>
</evidence>
<evidence type="ECO:0000313" key="12">
    <source>
        <dbReference type="EMBL" id="CAG4946611.1"/>
    </source>
</evidence>
<dbReference type="OrthoDB" id="4781at2759"/>
<dbReference type="GO" id="GO:0004553">
    <property type="term" value="F:hydrolase activity, hydrolyzing O-glycosyl compounds"/>
    <property type="evidence" value="ECO:0007669"/>
    <property type="project" value="InterPro"/>
</dbReference>
<dbReference type="InterPro" id="IPR050546">
    <property type="entry name" value="Glycosyl_Hydrlase_16"/>
</dbReference>
<reference evidence="12" key="1">
    <citation type="submission" date="2021-04" db="EMBL/GenBank/DDBJ databases">
        <authorList>
            <person name="Tunstrom K."/>
        </authorList>
    </citation>
    <scope>NUCLEOTIDE SEQUENCE</scope>
</reference>
<evidence type="ECO:0000313" key="13">
    <source>
        <dbReference type="Proteomes" id="UP000691718"/>
    </source>
</evidence>
<dbReference type="InterPro" id="IPR035806">
    <property type="entry name" value="GH16_GRP_C"/>
</dbReference>
<dbReference type="InterPro" id="IPR031756">
    <property type="entry name" value="BGBP_N"/>
</dbReference>
<dbReference type="Pfam" id="PF15886">
    <property type="entry name" value="CBM39"/>
    <property type="match status" value="1"/>
</dbReference>
<keyword evidence="4" id="KW-0964">Secreted</keyword>
<dbReference type="EMBL" id="CAJQZP010000212">
    <property type="protein sequence ID" value="CAG4946611.1"/>
    <property type="molecule type" value="Genomic_DNA"/>
</dbReference>
<feature type="chain" id="PRO_5035928493" evidence="9">
    <location>
        <begin position="17"/>
        <end position="489"/>
    </location>
</feature>
<dbReference type="GO" id="GO:0002752">
    <property type="term" value="P:cell surface pattern recognition receptor signaling pathway"/>
    <property type="evidence" value="ECO:0007669"/>
    <property type="project" value="UniProtKB-ARBA"/>
</dbReference>
<dbReference type="PROSITE" id="PS51762">
    <property type="entry name" value="GH16_2"/>
    <property type="match status" value="1"/>
</dbReference>
<dbReference type="GO" id="GO:0030246">
    <property type="term" value="F:carbohydrate binding"/>
    <property type="evidence" value="ECO:0007669"/>
    <property type="project" value="InterPro"/>
</dbReference>
<dbReference type="GO" id="GO:0005975">
    <property type="term" value="P:carbohydrate metabolic process"/>
    <property type="evidence" value="ECO:0007669"/>
    <property type="project" value="InterPro"/>
</dbReference>
<comment type="similarity">
    <text evidence="2">Belongs to the insect beta-1,3-glucan binding protein family.</text>
</comment>
<evidence type="ECO:0000256" key="2">
    <source>
        <dbReference type="ARBA" id="ARBA00008781"/>
    </source>
</evidence>
<keyword evidence="5" id="KW-0399">Innate immunity</keyword>
<dbReference type="GO" id="GO:0038187">
    <property type="term" value="F:pattern recognition receptor activity"/>
    <property type="evidence" value="ECO:0007669"/>
    <property type="project" value="UniProtKB-ARBA"/>
</dbReference>
<evidence type="ECO:0000256" key="7">
    <source>
        <dbReference type="ARBA" id="ARBA00022859"/>
    </source>
</evidence>
<evidence type="ECO:0000256" key="6">
    <source>
        <dbReference type="ARBA" id="ARBA00022729"/>
    </source>
</evidence>
<evidence type="ECO:0000259" key="11">
    <source>
        <dbReference type="PROSITE" id="PS51969"/>
    </source>
</evidence>
<accession>A0A8S3W886</accession>
<organism evidence="12 13">
    <name type="scientific">Parnassius apollo</name>
    <name type="common">Apollo butterfly</name>
    <name type="synonym">Papilio apollo</name>
    <dbReference type="NCBI Taxonomy" id="110799"/>
    <lineage>
        <taxon>Eukaryota</taxon>
        <taxon>Metazoa</taxon>
        <taxon>Ecdysozoa</taxon>
        <taxon>Arthropoda</taxon>
        <taxon>Hexapoda</taxon>
        <taxon>Insecta</taxon>
        <taxon>Pterygota</taxon>
        <taxon>Neoptera</taxon>
        <taxon>Endopterygota</taxon>
        <taxon>Lepidoptera</taxon>
        <taxon>Glossata</taxon>
        <taxon>Ditrysia</taxon>
        <taxon>Papilionoidea</taxon>
        <taxon>Papilionidae</taxon>
        <taxon>Parnassiinae</taxon>
        <taxon>Parnassini</taxon>
        <taxon>Parnassius</taxon>
        <taxon>Parnassius</taxon>
    </lineage>
</organism>
<evidence type="ECO:0000256" key="4">
    <source>
        <dbReference type="ARBA" id="ARBA00022525"/>
    </source>
</evidence>
<comment type="subunit">
    <text evidence="3">Monomer.</text>
</comment>
<evidence type="ECO:0000256" key="9">
    <source>
        <dbReference type="SAM" id="SignalP"/>
    </source>
</evidence>
<evidence type="ECO:0000256" key="5">
    <source>
        <dbReference type="ARBA" id="ARBA00022588"/>
    </source>
</evidence>
<feature type="signal peptide" evidence="9">
    <location>
        <begin position="1"/>
        <end position="16"/>
    </location>
</feature>
<keyword evidence="6 9" id="KW-0732">Signal</keyword>
<protein>
    <submittedName>
        <fullName evidence="12">(apollo) hypothetical protein</fullName>
    </submittedName>
</protein>
<sequence>MSRITYIVVLLVCVFANNYNCYEVPPAKLEAIYPKGLRVSIPDDGYSLFAFHGKLNEEMEGLEAGQWSRDITKVKNGRWTFRDREAQLKIGDKIYFWTFVIKDGLGYRQDNGEWTVTEFVNEEGNPININGTPIDVTTETATSNAQVLINKPSTLTGYPCELSESQVSVSGFVCKGQLLFEDNFNSNIERGQIWKHEIKFPGEPDYPFNVYMSESNIRVSDGELIINPITLESKYGEDIVRQSLDLTARCTGVPGTNECYREASGPIILPPIISAKVTTKSRFSFKYGRIEVRARMPFGNWLIPEIQLEPRDNVYGFRNYASGIIRVACVKGNVEYSKKLYGGPIMCESEPYRSANLKTKIGNDHWYKDFHNYTLIWRPNGILLSVDGEQYGEVSPGEGFFEEAKNNNVTAASQWQRGTLMAPFDELFYISLGLSVGGIHEFPDTSSKPWSNRSPKAMLNFWNAREQWLNTWYTDTNALRVDYVQVFAL</sequence>
<dbReference type="PANTHER" id="PTHR10963:SF60">
    <property type="entry name" value="GRAM-NEGATIVE BACTERIA-BINDING PROTEIN 1-RELATED"/>
    <property type="match status" value="1"/>
</dbReference>
<dbReference type="FunFam" id="2.60.40.2140:FF:000001">
    <property type="entry name" value="Beta-1,3-glucan-binding protein"/>
    <property type="match status" value="1"/>
</dbReference>
<dbReference type="GO" id="GO:0005576">
    <property type="term" value="C:extracellular region"/>
    <property type="evidence" value="ECO:0007669"/>
    <property type="project" value="UniProtKB-SubCell"/>
</dbReference>
<keyword evidence="8" id="KW-0325">Glycoprotein</keyword>
<proteinExistence type="inferred from homology"/>
<comment type="subcellular location">
    <subcellularLocation>
        <location evidence="1">Secreted</location>
    </subcellularLocation>
</comment>
<dbReference type="PROSITE" id="PS51969">
    <property type="entry name" value="CBM39"/>
    <property type="match status" value="1"/>
</dbReference>